<evidence type="ECO:0000313" key="1">
    <source>
        <dbReference type="EMBL" id="GFR59105.1"/>
    </source>
</evidence>
<dbReference type="Proteomes" id="UP000762676">
    <property type="component" value="Unassembled WGS sequence"/>
</dbReference>
<name>A0AAV4EE73_9GAST</name>
<accession>A0AAV4EE73</accession>
<organism evidence="1 2">
    <name type="scientific">Elysia marginata</name>
    <dbReference type="NCBI Taxonomy" id="1093978"/>
    <lineage>
        <taxon>Eukaryota</taxon>
        <taxon>Metazoa</taxon>
        <taxon>Spiralia</taxon>
        <taxon>Lophotrochozoa</taxon>
        <taxon>Mollusca</taxon>
        <taxon>Gastropoda</taxon>
        <taxon>Heterobranchia</taxon>
        <taxon>Euthyneura</taxon>
        <taxon>Panpulmonata</taxon>
        <taxon>Sacoglossa</taxon>
        <taxon>Placobranchoidea</taxon>
        <taxon>Plakobranchidae</taxon>
        <taxon>Elysia</taxon>
    </lineage>
</organism>
<comment type="caution">
    <text evidence="1">The sequence shown here is derived from an EMBL/GenBank/DDBJ whole genome shotgun (WGS) entry which is preliminary data.</text>
</comment>
<proteinExistence type="predicted"/>
<evidence type="ECO:0000313" key="2">
    <source>
        <dbReference type="Proteomes" id="UP000762676"/>
    </source>
</evidence>
<protein>
    <submittedName>
        <fullName evidence="1">Uncharacterized protein</fullName>
    </submittedName>
</protein>
<sequence>MVLQVAQARMLLHSAEDISCKDKDIPGHGGDVSAHAGHLKERKLKKFYQDAAKVISFNHEVVFNKILSDCKNYFELATRPNCKGRMLEMFSVEQVAELGQKVV</sequence>
<gene>
    <name evidence="1" type="ORF">ElyMa_003494800</name>
</gene>
<dbReference type="EMBL" id="BMAT01007184">
    <property type="protein sequence ID" value="GFR59105.1"/>
    <property type="molecule type" value="Genomic_DNA"/>
</dbReference>
<keyword evidence="2" id="KW-1185">Reference proteome</keyword>
<dbReference type="AlphaFoldDB" id="A0AAV4EE73"/>
<reference evidence="1 2" key="1">
    <citation type="journal article" date="2021" name="Elife">
        <title>Chloroplast acquisition without the gene transfer in kleptoplastic sea slugs, Plakobranchus ocellatus.</title>
        <authorList>
            <person name="Maeda T."/>
            <person name="Takahashi S."/>
            <person name="Yoshida T."/>
            <person name="Shimamura S."/>
            <person name="Takaki Y."/>
            <person name="Nagai Y."/>
            <person name="Toyoda A."/>
            <person name="Suzuki Y."/>
            <person name="Arimoto A."/>
            <person name="Ishii H."/>
            <person name="Satoh N."/>
            <person name="Nishiyama T."/>
            <person name="Hasebe M."/>
            <person name="Maruyama T."/>
            <person name="Minagawa J."/>
            <person name="Obokata J."/>
            <person name="Shigenobu S."/>
        </authorList>
    </citation>
    <scope>NUCLEOTIDE SEQUENCE [LARGE SCALE GENOMIC DNA]</scope>
</reference>